<keyword evidence="8" id="KW-1185">Reference proteome</keyword>
<dbReference type="OrthoDB" id="9814815at2"/>
<reference evidence="8" key="1">
    <citation type="submission" date="2018-07" db="EMBL/GenBank/DDBJ databases">
        <authorList>
            <person name="Safronova V.I."/>
            <person name="Chirak E.R."/>
            <person name="Sazanova A.L."/>
        </authorList>
    </citation>
    <scope>NUCLEOTIDE SEQUENCE [LARGE SCALE GENOMIC DNA]</scope>
    <source>
        <strain evidence="8">RCAM04685</strain>
    </source>
</reference>
<dbReference type="SMART" id="SM01134">
    <property type="entry name" value="DeoRC"/>
    <property type="match status" value="1"/>
</dbReference>
<dbReference type="PRINTS" id="PR00037">
    <property type="entry name" value="HTHLACR"/>
</dbReference>
<dbReference type="GO" id="GO:0003700">
    <property type="term" value="F:DNA-binding transcription factor activity"/>
    <property type="evidence" value="ECO:0007669"/>
    <property type="project" value="InterPro"/>
</dbReference>
<dbReference type="InterPro" id="IPR014036">
    <property type="entry name" value="DeoR-like_C"/>
</dbReference>
<protein>
    <submittedName>
        <fullName evidence="7">DeoR/GlpR transcriptional regulator</fullName>
    </submittedName>
</protein>
<dbReference type="SUPFAM" id="SSF100950">
    <property type="entry name" value="NagB/RpiA/CoA transferase-like"/>
    <property type="match status" value="1"/>
</dbReference>
<dbReference type="Pfam" id="PF00455">
    <property type="entry name" value="DeoRC"/>
    <property type="match status" value="1"/>
</dbReference>
<evidence type="ECO:0000256" key="5">
    <source>
        <dbReference type="SAM" id="MobiDB-lite"/>
    </source>
</evidence>
<keyword evidence="2" id="KW-0805">Transcription regulation</keyword>
<feature type="domain" description="HTH deoR-type" evidence="6">
    <location>
        <begin position="49"/>
        <end position="104"/>
    </location>
</feature>
<dbReference type="Gene3D" id="3.40.50.1360">
    <property type="match status" value="1"/>
</dbReference>
<gene>
    <name evidence="7" type="ORF">DWE98_16845</name>
</gene>
<dbReference type="Proteomes" id="UP000255207">
    <property type="component" value="Unassembled WGS sequence"/>
</dbReference>
<keyword evidence="4" id="KW-0804">Transcription</keyword>
<name>A0A370L371_9HYPH</name>
<evidence type="ECO:0000256" key="3">
    <source>
        <dbReference type="ARBA" id="ARBA00023125"/>
    </source>
</evidence>
<accession>A0A370L371</accession>
<evidence type="ECO:0000313" key="7">
    <source>
        <dbReference type="EMBL" id="RDJ22843.1"/>
    </source>
</evidence>
<organism evidence="7 8">
    <name type="scientific">Bosea caraganae</name>
    <dbReference type="NCBI Taxonomy" id="2763117"/>
    <lineage>
        <taxon>Bacteria</taxon>
        <taxon>Pseudomonadati</taxon>
        <taxon>Pseudomonadota</taxon>
        <taxon>Alphaproteobacteria</taxon>
        <taxon>Hyphomicrobiales</taxon>
        <taxon>Boseaceae</taxon>
        <taxon>Bosea</taxon>
    </lineage>
</organism>
<evidence type="ECO:0000256" key="4">
    <source>
        <dbReference type="ARBA" id="ARBA00023163"/>
    </source>
</evidence>
<evidence type="ECO:0000256" key="2">
    <source>
        <dbReference type="ARBA" id="ARBA00023015"/>
    </source>
</evidence>
<dbReference type="InterPro" id="IPR018356">
    <property type="entry name" value="Tscrpt_reg_HTH_DeoR_CS"/>
</dbReference>
<dbReference type="InterPro" id="IPR050313">
    <property type="entry name" value="Carb_Metab_HTH_regulators"/>
</dbReference>
<keyword evidence="1" id="KW-0678">Repressor</keyword>
<evidence type="ECO:0000313" key="8">
    <source>
        <dbReference type="Proteomes" id="UP000255207"/>
    </source>
</evidence>
<dbReference type="PROSITE" id="PS51000">
    <property type="entry name" value="HTH_DEOR_2"/>
    <property type="match status" value="1"/>
</dbReference>
<comment type="caution">
    <text evidence="7">The sequence shown here is derived from an EMBL/GenBank/DDBJ whole genome shotgun (WGS) entry which is preliminary data.</text>
</comment>
<evidence type="ECO:0000256" key="1">
    <source>
        <dbReference type="ARBA" id="ARBA00022491"/>
    </source>
</evidence>
<keyword evidence="3" id="KW-0238">DNA-binding</keyword>
<proteinExistence type="predicted"/>
<dbReference type="EMBL" id="QQTP01000009">
    <property type="protein sequence ID" value="RDJ22843.1"/>
    <property type="molecule type" value="Genomic_DNA"/>
</dbReference>
<dbReference type="AlphaFoldDB" id="A0A370L371"/>
<evidence type="ECO:0000259" key="6">
    <source>
        <dbReference type="PROSITE" id="PS51000"/>
    </source>
</evidence>
<dbReference type="PANTHER" id="PTHR30363:SF4">
    <property type="entry name" value="GLYCEROL-3-PHOSPHATE REGULON REPRESSOR"/>
    <property type="match status" value="1"/>
</dbReference>
<feature type="compositionally biased region" description="Low complexity" evidence="5">
    <location>
        <begin position="12"/>
        <end position="26"/>
    </location>
</feature>
<dbReference type="InterPro" id="IPR001034">
    <property type="entry name" value="DeoR_HTH"/>
</dbReference>
<dbReference type="Gene3D" id="1.10.10.10">
    <property type="entry name" value="Winged helix-like DNA-binding domain superfamily/Winged helix DNA-binding domain"/>
    <property type="match status" value="1"/>
</dbReference>
<dbReference type="GO" id="GO:0003677">
    <property type="term" value="F:DNA binding"/>
    <property type="evidence" value="ECO:0007669"/>
    <property type="project" value="UniProtKB-KW"/>
</dbReference>
<dbReference type="PROSITE" id="PS00894">
    <property type="entry name" value="HTH_DEOR_1"/>
    <property type="match status" value="1"/>
</dbReference>
<dbReference type="SMART" id="SM00420">
    <property type="entry name" value="HTH_DEOR"/>
    <property type="match status" value="1"/>
</dbReference>
<dbReference type="SUPFAM" id="SSF46785">
    <property type="entry name" value="Winged helix' DNA-binding domain"/>
    <property type="match status" value="1"/>
</dbReference>
<dbReference type="InterPro" id="IPR036388">
    <property type="entry name" value="WH-like_DNA-bd_sf"/>
</dbReference>
<dbReference type="PANTHER" id="PTHR30363">
    <property type="entry name" value="HTH-TYPE TRANSCRIPTIONAL REGULATOR SRLR-RELATED"/>
    <property type="match status" value="1"/>
</dbReference>
<dbReference type="InterPro" id="IPR036390">
    <property type="entry name" value="WH_DNA-bd_sf"/>
</dbReference>
<sequence length="317" mass="33263">MASARTLPGCPGRRSTSISGRSTGRSQEADLMRDSEDRALRNRAGGALGAARQQEILSLIARGEIIAVNALSERFGVSQETVRRDIRALEEAGLLQRVHGGAMPTGTVDLAARRPVMERLGLGREAKQAAAQAALPLFRDGMHVFLGGSSTMLLLAELLAKRNHALTVTTNMVDIATVLAGNSACEVSLLGGILKPATHTLTGVETIRALERRVFDLAVCGASAFDPVHGILGPSAWHAEIGDTLGRQARRLAYVIDASKFGRSDAHVVRPVTEIHAIATNKEPDATCRSGCEAAGIMLLVAAAEAAEQAVEGASPA</sequence>
<dbReference type="InterPro" id="IPR037171">
    <property type="entry name" value="NagB/RpiA_transferase-like"/>
</dbReference>
<dbReference type="Pfam" id="PF08220">
    <property type="entry name" value="HTH_DeoR"/>
    <property type="match status" value="1"/>
</dbReference>
<feature type="region of interest" description="Disordered" evidence="5">
    <location>
        <begin position="1"/>
        <end position="32"/>
    </location>
</feature>